<evidence type="ECO:0000313" key="2">
    <source>
        <dbReference type="Proteomes" id="UP000295146"/>
    </source>
</evidence>
<evidence type="ECO:0000313" key="1">
    <source>
        <dbReference type="EMBL" id="TDW71099.1"/>
    </source>
</evidence>
<dbReference type="AlphaFoldDB" id="A0A4R8C5D3"/>
<protein>
    <submittedName>
        <fullName evidence="1">Uncharacterized protein</fullName>
    </submittedName>
</protein>
<dbReference type="RefSeq" id="WP_166679554.1">
    <property type="nucleotide sequence ID" value="NZ_SODP01000002.1"/>
</dbReference>
<dbReference type="EMBL" id="SODP01000002">
    <property type="protein sequence ID" value="TDW71099.1"/>
    <property type="molecule type" value="Genomic_DNA"/>
</dbReference>
<gene>
    <name evidence="1" type="ORF">EV653_5171</name>
</gene>
<keyword evidence="2" id="KW-1185">Reference proteome</keyword>
<dbReference type="Proteomes" id="UP000295146">
    <property type="component" value="Unassembled WGS sequence"/>
</dbReference>
<reference evidence="1 2" key="1">
    <citation type="submission" date="2019-03" db="EMBL/GenBank/DDBJ databases">
        <title>Genomic Encyclopedia of Type Strains, Phase III (KMG-III): the genomes of soil and plant-associated and newly described type strains.</title>
        <authorList>
            <person name="Whitman W."/>
        </authorList>
    </citation>
    <scope>NUCLEOTIDE SEQUENCE [LARGE SCALE GENOMIC DNA]</scope>
    <source>
        <strain evidence="1 2">VKM Ac-2573</strain>
    </source>
</reference>
<organism evidence="1 2">
    <name type="scientific">Kribbella pratensis</name>
    <dbReference type="NCBI Taxonomy" id="2512112"/>
    <lineage>
        <taxon>Bacteria</taxon>
        <taxon>Bacillati</taxon>
        <taxon>Actinomycetota</taxon>
        <taxon>Actinomycetes</taxon>
        <taxon>Propionibacteriales</taxon>
        <taxon>Kribbellaceae</taxon>
        <taxon>Kribbella</taxon>
    </lineage>
</organism>
<name>A0A4R8C5D3_9ACTN</name>
<accession>A0A4R8C5D3</accession>
<comment type="caution">
    <text evidence="1">The sequence shown here is derived from an EMBL/GenBank/DDBJ whole genome shotgun (WGS) entry which is preliminary data.</text>
</comment>
<proteinExistence type="predicted"/>
<sequence>MKLSTSGKYAFGIRPAARGQIAYRVYFPGDADHAPACSAYEVATIS</sequence>